<organism evidence="1 2">
    <name type="scientific">Roseateles asaccharophilus</name>
    <dbReference type="NCBI Taxonomy" id="582607"/>
    <lineage>
        <taxon>Bacteria</taxon>
        <taxon>Pseudomonadati</taxon>
        <taxon>Pseudomonadota</taxon>
        <taxon>Betaproteobacteria</taxon>
        <taxon>Burkholderiales</taxon>
        <taxon>Sphaerotilaceae</taxon>
        <taxon>Roseateles</taxon>
    </lineage>
</organism>
<dbReference type="OrthoDB" id="9792229at2"/>
<evidence type="ECO:0000313" key="1">
    <source>
        <dbReference type="EMBL" id="TDP12954.1"/>
    </source>
</evidence>
<sequence>MNRRPAVAAAAPRVVFDTALLLRSLLAGSSAAQALRQSWQDAACQPLVDADAARGLMLALGAPSLGLSAAQQQELLADFLPYAQVVQRPQTSQPLRPQRGLPLLQRQALTLARQARARWLVSDSPALQAYFERHRVARPLELVSSEKFLAGL</sequence>
<dbReference type="Proteomes" id="UP000295357">
    <property type="component" value="Unassembled WGS sequence"/>
</dbReference>
<keyword evidence="2" id="KW-1185">Reference proteome</keyword>
<comment type="caution">
    <text evidence="1">The sequence shown here is derived from an EMBL/GenBank/DDBJ whole genome shotgun (WGS) entry which is preliminary data.</text>
</comment>
<protein>
    <submittedName>
        <fullName evidence="1">PIN domain-containing protein</fullName>
    </submittedName>
</protein>
<dbReference type="RefSeq" id="WP_133601881.1">
    <property type="nucleotide sequence ID" value="NZ_JAUFPJ010000001.1"/>
</dbReference>
<dbReference type="AlphaFoldDB" id="A0A4R6NFC5"/>
<accession>A0A4R6NFC5</accession>
<proteinExistence type="predicted"/>
<dbReference type="EMBL" id="SNXE01000001">
    <property type="protein sequence ID" value="TDP12954.1"/>
    <property type="molecule type" value="Genomic_DNA"/>
</dbReference>
<evidence type="ECO:0000313" key="2">
    <source>
        <dbReference type="Proteomes" id="UP000295357"/>
    </source>
</evidence>
<gene>
    <name evidence="1" type="ORF">DFR39_101428</name>
</gene>
<name>A0A4R6NFC5_9BURK</name>
<reference evidence="1 2" key="1">
    <citation type="submission" date="2019-03" db="EMBL/GenBank/DDBJ databases">
        <title>Genomic Encyclopedia of Type Strains, Phase IV (KMG-IV): sequencing the most valuable type-strain genomes for metagenomic binning, comparative biology and taxonomic classification.</title>
        <authorList>
            <person name="Goeker M."/>
        </authorList>
    </citation>
    <scope>NUCLEOTIDE SEQUENCE [LARGE SCALE GENOMIC DNA]</scope>
    <source>
        <strain evidence="1 2">DSM 25082</strain>
    </source>
</reference>